<accession>A0ABD2YF46</accession>
<dbReference type="AlphaFoldDB" id="A0ABD2YF46"/>
<proteinExistence type="predicted"/>
<feature type="domain" description="Retrovirus-related Pol polyprotein from transposon TNT 1-94-like beta-barrel" evidence="2">
    <location>
        <begin position="104"/>
        <end position="136"/>
    </location>
</feature>
<dbReference type="InterPro" id="IPR054722">
    <property type="entry name" value="PolX-like_BBD"/>
</dbReference>
<dbReference type="EMBL" id="JBJUIK010000014">
    <property type="protein sequence ID" value="KAL3504699.1"/>
    <property type="molecule type" value="Genomic_DNA"/>
</dbReference>
<keyword evidence="4" id="KW-1185">Reference proteome</keyword>
<protein>
    <recommendedName>
        <fullName evidence="2">Retrovirus-related Pol polyprotein from transposon TNT 1-94-like beta-barrel domain-containing protein</fullName>
    </recommendedName>
</protein>
<evidence type="ECO:0000313" key="4">
    <source>
        <dbReference type="Proteomes" id="UP001630127"/>
    </source>
</evidence>
<evidence type="ECO:0000256" key="1">
    <source>
        <dbReference type="SAM" id="SignalP"/>
    </source>
</evidence>
<feature type="signal peptide" evidence="1">
    <location>
        <begin position="1"/>
        <end position="16"/>
    </location>
</feature>
<comment type="caution">
    <text evidence="3">The sequence shown here is derived from an EMBL/GenBank/DDBJ whole genome shotgun (WGS) entry which is preliminary data.</text>
</comment>
<name>A0ABD2YF46_9GENT</name>
<evidence type="ECO:0000313" key="3">
    <source>
        <dbReference type="EMBL" id="KAL3504699.1"/>
    </source>
</evidence>
<organism evidence="3 4">
    <name type="scientific">Cinchona calisaya</name>
    <dbReference type="NCBI Taxonomy" id="153742"/>
    <lineage>
        <taxon>Eukaryota</taxon>
        <taxon>Viridiplantae</taxon>
        <taxon>Streptophyta</taxon>
        <taxon>Embryophyta</taxon>
        <taxon>Tracheophyta</taxon>
        <taxon>Spermatophyta</taxon>
        <taxon>Magnoliopsida</taxon>
        <taxon>eudicotyledons</taxon>
        <taxon>Gunneridae</taxon>
        <taxon>Pentapetalae</taxon>
        <taxon>asterids</taxon>
        <taxon>lamiids</taxon>
        <taxon>Gentianales</taxon>
        <taxon>Rubiaceae</taxon>
        <taxon>Cinchonoideae</taxon>
        <taxon>Cinchoneae</taxon>
        <taxon>Cinchona</taxon>
    </lineage>
</organism>
<feature type="chain" id="PRO_5044776870" description="Retrovirus-related Pol polyprotein from transposon TNT 1-94-like beta-barrel domain-containing protein" evidence="1">
    <location>
        <begin position="17"/>
        <end position="169"/>
    </location>
</feature>
<gene>
    <name evidence="3" type="ORF">ACH5RR_034540</name>
</gene>
<keyword evidence="1" id="KW-0732">Signal</keyword>
<reference evidence="3 4" key="1">
    <citation type="submission" date="2024-11" db="EMBL/GenBank/DDBJ databases">
        <title>A near-complete genome assembly of Cinchona calisaya.</title>
        <authorList>
            <person name="Lian D.C."/>
            <person name="Zhao X.W."/>
            <person name="Wei L."/>
        </authorList>
    </citation>
    <scope>NUCLEOTIDE SEQUENCE [LARGE SCALE GENOMIC DNA]</scope>
    <source>
        <tissue evidence="3">Nenye</tissue>
    </source>
</reference>
<evidence type="ECO:0000259" key="2">
    <source>
        <dbReference type="Pfam" id="PF22936"/>
    </source>
</evidence>
<sequence length="169" mass="18908">MPIVGHSTLCSTLVLGLLNLTFDAPKYRRELNALRRGLRAPVWSPPTEGNAATSSQKLNEPDEDWDIQVSFAVEEFVFFCTTNQKEELALTMISTNRVNYNVDWIIDSGCSNHMTGDKRKITKLIEYKGGLVMVTIDNSRLSNAHIENLFGPLFVAISTSRNMSINKAL</sequence>
<dbReference type="Pfam" id="PF22936">
    <property type="entry name" value="Pol_BBD"/>
    <property type="match status" value="1"/>
</dbReference>
<dbReference type="Proteomes" id="UP001630127">
    <property type="component" value="Unassembled WGS sequence"/>
</dbReference>